<dbReference type="Proteomes" id="UP000318741">
    <property type="component" value="Chromosome"/>
</dbReference>
<dbReference type="EMBL" id="CP036265">
    <property type="protein sequence ID" value="QDT15530.1"/>
    <property type="molecule type" value="Genomic_DNA"/>
</dbReference>
<organism evidence="1 2">
    <name type="scientific">Alienimonas californiensis</name>
    <dbReference type="NCBI Taxonomy" id="2527989"/>
    <lineage>
        <taxon>Bacteria</taxon>
        <taxon>Pseudomonadati</taxon>
        <taxon>Planctomycetota</taxon>
        <taxon>Planctomycetia</taxon>
        <taxon>Planctomycetales</taxon>
        <taxon>Planctomycetaceae</taxon>
        <taxon>Alienimonas</taxon>
    </lineage>
</organism>
<evidence type="ECO:0000313" key="1">
    <source>
        <dbReference type="EMBL" id="QDT15530.1"/>
    </source>
</evidence>
<proteinExistence type="predicted"/>
<dbReference type="AlphaFoldDB" id="A0A517P828"/>
<dbReference type="KEGG" id="acaf:CA12_16150"/>
<protein>
    <submittedName>
        <fullName evidence="1">Uncharacterized protein</fullName>
    </submittedName>
</protein>
<evidence type="ECO:0000313" key="2">
    <source>
        <dbReference type="Proteomes" id="UP000318741"/>
    </source>
</evidence>
<sequence>MTVAPMLCVAAVAFAPADDAAERPLAGAAAERAAEAALEATLDGPPPVPSEMSLGESFPEAVAVLGRFADVAVIVDRRAFGDADPAAVPFAPPTAETVQNRPTLRAAFQTLLDAAGGPPLVLENRAGLLRITAAGDAAGNLVPRVYDVRGLSESLGLTEADRTEGTVVQRIAGPGAGREPTRLDPPLILALKTGVGPGPGVAEWDTAGGPAAIAELGGRLVVRQSPAGHAALAHLLADLRATADAPAPGEPAE</sequence>
<gene>
    <name evidence="1" type="ORF">CA12_16150</name>
</gene>
<accession>A0A517P828</accession>
<dbReference type="RefSeq" id="WP_145358420.1">
    <property type="nucleotide sequence ID" value="NZ_CP036265.1"/>
</dbReference>
<keyword evidence="2" id="KW-1185">Reference proteome</keyword>
<reference evidence="1 2" key="1">
    <citation type="submission" date="2019-02" db="EMBL/GenBank/DDBJ databases">
        <title>Deep-cultivation of Planctomycetes and their phenomic and genomic characterization uncovers novel biology.</title>
        <authorList>
            <person name="Wiegand S."/>
            <person name="Jogler M."/>
            <person name="Boedeker C."/>
            <person name="Pinto D."/>
            <person name="Vollmers J."/>
            <person name="Rivas-Marin E."/>
            <person name="Kohn T."/>
            <person name="Peeters S.H."/>
            <person name="Heuer A."/>
            <person name="Rast P."/>
            <person name="Oberbeckmann S."/>
            <person name="Bunk B."/>
            <person name="Jeske O."/>
            <person name="Meyerdierks A."/>
            <person name="Storesund J.E."/>
            <person name="Kallscheuer N."/>
            <person name="Luecker S."/>
            <person name="Lage O.M."/>
            <person name="Pohl T."/>
            <person name="Merkel B.J."/>
            <person name="Hornburger P."/>
            <person name="Mueller R.-W."/>
            <person name="Bruemmer F."/>
            <person name="Labrenz M."/>
            <person name="Spormann A.M."/>
            <person name="Op den Camp H."/>
            <person name="Overmann J."/>
            <person name="Amann R."/>
            <person name="Jetten M.S.M."/>
            <person name="Mascher T."/>
            <person name="Medema M.H."/>
            <person name="Devos D.P."/>
            <person name="Kaster A.-K."/>
            <person name="Ovreas L."/>
            <person name="Rohde M."/>
            <person name="Galperin M.Y."/>
            <person name="Jogler C."/>
        </authorList>
    </citation>
    <scope>NUCLEOTIDE SEQUENCE [LARGE SCALE GENOMIC DNA]</scope>
    <source>
        <strain evidence="1 2">CA12</strain>
    </source>
</reference>
<name>A0A517P828_9PLAN</name>